<dbReference type="OrthoDB" id="9796740at2"/>
<dbReference type="Proteomes" id="UP000092971">
    <property type="component" value="Chromosome"/>
</dbReference>
<dbReference type="EMBL" id="CP014672">
    <property type="protein sequence ID" value="ANW97605.1"/>
    <property type="molecule type" value="Genomic_DNA"/>
</dbReference>
<keyword evidence="2" id="KW-0282">Flagellum</keyword>
<proteinExistence type="predicted"/>
<evidence type="ECO:0000313" key="3">
    <source>
        <dbReference type="Proteomes" id="UP000092971"/>
    </source>
</evidence>
<gene>
    <name evidence="2" type="ORF">CSTERTH_00410</name>
</gene>
<sequence length="122" mass="14054">MKIDGIGALNVENTITYKQVSDEKSFEEVLKKAYTDGDKEKLREACREFEGILMGILFKQMKKTIPESSFVQKSYAREIFEEMLDEELINNASGRLGIADMLYKQLSANLDRIYKVSDNEQK</sequence>
<evidence type="ECO:0000313" key="2">
    <source>
        <dbReference type="EMBL" id="ANW97605.1"/>
    </source>
</evidence>
<dbReference type="Pfam" id="PF10135">
    <property type="entry name" value="Rod-binding"/>
    <property type="match status" value="1"/>
</dbReference>
<dbReference type="RefSeq" id="WP_015357817.1">
    <property type="nucleotide sequence ID" value="NZ_CP014672.1"/>
</dbReference>
<dbReference type="AlphaFoldDB" id="A0A1B1YA22"/>
<dbReference type="InterPro" id="IPR019301">
    <property type="entry name" value="Flagellar_prot_FlgJ_N"/>
</dbReference>
<evidence type="ECO:0000259" key="1">
    <source>
        <dbReference type="Pfam" id="PF10135"/>
    </source>
</evidence>
<reference evidence="2 3" key="1">
    <citation type="submission" date="2016-02" db="EMBL/GenBank/DDBJ databases">
        <title>Comparison of Clostridium stercorarium subspecies using comparative genomics and transcriptomics.</title>
        <authorList>
            <person name="Schellenberg J."/>
            <person name="Thallinger G."/>
            <person name="Levin D.B."/>
            <person name="Zhang X."/>
            <person name="Alvare G."/>
            <person name="Fristensky B."/>
            <person name="Sparling R."/>
        </authorList>
    </citation>
    <scope>NUCLEOTIDE SEQUENCE [LARGE SCALE GENOMIC DNA]</scope>
    <source>
        <strain evidence="2 3">DSM 2910</strain>
    </source>
</reference>
<keyword evidence="2" id="KW-0966">Cell projection</keyword>
<name>A0A1B1YA22_THEST</name>
<feature type="domain" description="Flagellar protein FlgJ N-terminal" evidence="1">
    <location>
        <begin position="59"/>
        <end position="105"/>
    </location>
</feature>
<organism evidence="2 3">
    <name type="scientific">Thermoclostridium stercorarium subsp. thermolacticum DSM 2910</name>
    <dbReference type="NCBI Taxonomy" id="1121336"/>
    <lineage>
        <taxon>Bacteria</taxon>
        <taxon>Bacillati</taxon>
        <taxon>Bacillota</taxon>
        <taxon>Clostridia</taxon>
        <taxon>Eubacteriales</taxon>
        <taxon>Oscillospiraceae</taxon>
        <taxon>Thermoclostridium</taxon>
    </lineage>
</organism>
<accession>A0A1B1YA22</accession>
<keyword evidence="2" id="KW-0969">Cilium</keyword>
<protein>
    <submittedName>
        <fullName evidence="2">Flagellar biosynthesis protein FlgJ</fullName>
    </submittedName>
</protein>